<keyword evidence="4" id="KW-1185">Reference proteome</keyword>
<dbReference type="Pfam" id="PF06985">
    <property type="entry name" value="HET"/>
    <property type="match status" value="1"/>
</dbReference>
<dbReference type="InterPro" id="IPR010730">
    <property type="entry name" value="HET"/>
</dbReference>
<dbReference type="PANTHER" id="PTHR33112">
    <property type="entry name" value="DOMAIN PROTEIN, PUTATIVE-RELATED"/>
    <property type="match status" value="1"/>
</dbReference>
<comment type="caution">
    <text evidence="3">The sequence shown here is derived from an EMBL/GenBank/DDBJ whole genome shotgun (WGS) entry which is preliminary data.</text>
</comment>
<evidence type="ECO:0000313" key="3">
    <source>
        <dbReference type="EMBL" id="KAG7285930.1"/>
    </source>
</evidence>
<dbReference type="Proteomes" id="UP001197093">
    <property type="component" value="Unassembled WGS sequence"/>
</dbReference>
<feature type="compositionally biased region" description="Basic and acidic residues" evidence="1">
    <location>
        <begin position="724"/>
        <end position="750"/>
    </location>
</feature>
<proteinExistence type="predicted"/>
<sequence length="791" mass="90875">MNSSRPLPKRRFEVNSTASEAVKRQKFDATSPLCEACQNLDLDFLLEQASQRFQDPRDDKLHCLDHLGENRAKLHERYKLLAFPSSESWLWRADIMKTSSVWEEVKDTVFMAVVPDQEMLPLVAHDEHREDMEKWPRTVLDAVAVTKEMGLQYLWVDRLCINQSDEAEKADLVGRMTTIYEAAELTIVAAAGSGAAHGLPGVSSTPRAPQPKYTLDSGSTLLSSLRDPRSDILESEYWTRGWTYQEGVLSNRRLVFTQNQIYWDSLIFMDEDYRIDYGFPRYLEATTRAQLRGLNEHIRAYSMRRLTHDSDAPAFMGITGMYKRSSQLNLLFGLPLWLGDAAGVHSGPQITFALTVSAWYHCTGRPKMFASESCRRRPGFPSWSWAGWTGAAVSWRVPPNNEHCAQMADFIELEVPSELEQYRERSRLLWAADTFLFAPGERGDAVRLRHGVSADRLGQEKRTLIGLHNPLVLKYFTRRKQQKKEWRWARLAGREGRDRRYAEDLDWDLEWHRIAGRLCSVYLSVEMGEKEWTAKHESGNFVSVLMFVCRYLGAHPRKSCEPFAYEALGHTIVREENKGVYNFCEDASRQSGDFFSHTLGERPNCPNGEVKFEHMHFRSTTLCNECLQAGCELVWEKRGMYGHITSAEKFALKREEKRAKKERDAFIFPVVPVSPKRQPKKEIPKAAVKPRPEPPLRTIDLCKEDEAEIRWMKAWRDLGAAEKAMEASEGRRGDGGRGRHSGKERERRVEGSGSESRAAAREGQPWVHRARPRSGHRQEGGWYLKAWLGRQ</sequence>
<reference evidence="3" key="1">
    <citation type="submission" date="2023-02" db="EMBL/GenBank/DDBJ databases">
        <authorList>
            <person name="Palmer J.M."/>
        </authorList>
    </citation>
    <scope>NUCLEOTIDE SEQUENCE</scope>
    <source>
        <strain evidence="3">FW57</strain>
    </source>
</reference>
<organism evidence="3 4">
    <name type="scientific">Staphylotrichum longicolle</name>
    <dbReference type="NCBI Taxonomy" id="669026"/>
    <lineage>
        <taxon>Eukaryota</taxon>
        <taxon>Fungi</taxon>
        <taxon>Dikarya</taxon>
        <taxon>Ascomycota</taxon>
        <taxon>Pezizomycotina</taxon>
        <taxon>Sordariomycetes</taxon>
        <taxon>Sordariomycetidae</taxon>
        <taxon>Sordariales</taxon>
        <taxon>Chaetomiaceae</taxon>
        <taxon>Staphylotrichum</taxon>
    </lineage>
</organism>
<feature type="region of interest" description="Disordered" evidence="1">
    <location>
        <begin position="724"/>
        <end position="782"/>
    </location>
</feature>
<feature type="domain" description="Heterokaryon incompatibility" evidence="2">
    <location>
        <begin position="131"/>
        <end position="246"/>
    </location>
</feature>
<dbReference type="EMBL" id="JAHCVI010000004">
    <property type="protein sequence ID" value="KAG7285930.1"/>
    <property type="molecule type" value="Genomic_DNA"/>
</dbReference>
<evidence type="ECO:0000313" key="4">
    <source>
        <dbReference type="Proteomes" id="UP001197093"/>
    </source>
</evidence>
<protein>
    <recommendedName>
        <fullName evidence="2">Heterokaryon incompatibility domain-containing protein</fullName>
    </recommendedName>
</protein>
<evidence type="ECO:0000256" key="1">
    <source>
        <dbReference type="SAM" id="MobiDB-lite"/>
    </source>
</evidence>
<feature type="region of interest" description="Disordered" evidence="1">
    <location>
        <begin position="676"/>
        <end position="697"/>
    </location>
</feature>
<accession>A0AAD4HWZ8</accession>
<feature type="compositionally biased region" description="Basic and acidic residues" evidence="1">
    <location>
        <begin position="680"/>
        <end position="697"/>
    </location>
</feature>
<dbReference type="PANTHER" id="PTHR33112:SF1">
    <property type="entry name" value="HETEROKARYON INCOMPATIBILITY DOMAIN-CONTAINING PROTEIN"/>
    <property type="match status" value="1"/>
</dbReference>
<dbReference type="AlphaFoldDB" id="A0AAD4HWZ8"/>
<name>A0AAD4HWZ8_9PEZI</name>
<evidence type="ECO:0000259" key="2">
    <source>
        <dbReference type="Pfam" id="PF06985"/>
    </source>
</evidence>
<gene>
    <name evidence="3" type="ORF">NEMBOFW57_008226</name>
</gene>